<protein>
    <submittedName>
        <fullName evidence="4">Putative coilin domain-containing protein</fullName>
    </submittedName>
</protein>
<feature type="compositionally biased region" description="Acidic residues" evidence="1">
    <location>
        <begin position="383"/>
        <end position="393"/>
    </location>
</feature>
<dbReference type="InterPro" id="IPR031722">
    <property type="entry name" value="Coilin_N"/>
</dbReference>
<proteinExistence type="predicted"/>
<organism evidence="4 5">
    <name type="scientific">Lupinus albus</name>
    <name type="common">White lupine</name>
    <name type="synonym">Lupinus termis</name>
    <dbReference type="NCBI Taxonomy" id="3870"/>
    <lineage>
        <taxon>Eukaryota</taxon>
        <taxon>Viridiplantae</taxon>
        <taxon>Streptophyta</taxon>
        <taxon>Embryophyta</taxon>
        <taxon>Tracheophyta</taxon>
        <taxon>Spermatophyta</taxon>
        <taxon>Magnoliopsida</taxon>
        <taxon>eudicotyledons</taxon>
        <taxon>Gunneridae</taxon>
        <taxon>Pentapetalae</taxon>
        <taxon>rosids</taxon>
        <taxon>fabids</taxon>
        <taxon>Fabales</taxon>
        <taxon>Fabaceae</taxon>
        <taxon>Papilionoideae</taxon>
        <taxon>50 kb inversion clade</taxon>
        <taxon>genistoids sensu lato</taxon>
        <taxon>core genistoids</taxon>
        <taxon>Genisteae</taxon>
        <taxon>Lupinus</taxon>
    </lineage>
</organism>
<comment type="caution">
    <text evidence="4">The sequence shown here is derived from an EMBL/GenBank/DDBJ whole genome shotgun (WGS) entry which is preliminary data.</text>
</comment>
<feature type="region of interest" description="Disordered" evidence="1">
    <location>
        <begin position="537"/>
        <end position="557"/>
    </location>
</feature>
<evidence type="ECO:0000313" key="4">
    <source>
        <dbReference type="EMBL" id="KAE9587783.1"/>
    </source>
</evidence>
<evidence type="ECO:0000256" key="1">
    <source>
        <dbReference type="SAM" id="MobiDB-lite"/>
    </source>
</evidence>
<feature type="region of interest" description="Disordered" evidence="1">
    <location>
        <begin position="143"/>
        <end position="395"/>
    </location>
</feature>
<feature type="compositionally biased region" description="Basic and acidic residues" evidence="1">
    <location>
        <begin position="438"/>
        <end position="449"/>
    </location>
</feature>
<name>A0A6A5LQX6_LUPAL</name>
<feature type="region of interest" description="Disordered" evidence="1">
    <location>
        <begin position="419"/>
        <end position="451"/>
    </location>
</feature>
<reference evidence="5" key="1">
    <citation type="journal article" date="2020" name="Nat. Commun.">
        <title>Genome sequence of the cluster root forming white lupin.</title>
        <authorList>
            <person name="Hufnagel B."/>
            <person name="Marques A."/>
            <person name="Soriano A."/>
            <person name="Marques L."/>
            <person name="Divol F."/>
            <person name="Doumas P."/>
            <person name="Sallet E."/>
            <person name="Mancinotti D."/>
            <person name="Carrere S."/>
            <person name="Marande W."/>
            <person name="Arribat S."/>
            <person name="Keller J."/>
            <person name="Huneau C."/>
            <person name="Blein T."/>
            <person name="Aime D."/>
            <person name="Laguerre M."/>
            <person name="Taylor J."/>
            <person name="Schubert V."/>
            <person name="Nelson M."/>
            <person name="Geu-Flores F."/>
            <person name="Crespi M."/>
            <person name="Gallardo-Guerrero K."/>
            <person name="Delaux P.-M."/>
            <person name="Salse J."/>
            <person name="Berges H."/>
            <person name="Guyot R."/>
            <person name="Gouzy J."/>
            <person name="Peret B."/>
        </authorList>
    </citation>
    <scope>NUCLEOTIDE SEQUENCE [LARGE SCALE GENOMIC DNA]</scope>
    <source>
        <strain evidence="5">cv. Amiga</strain>
    </source>
</reference>
<dbReference type="EMBL" id="WOCE01000023">
    <property type="protein sequence ID" value="KAE9587783.1"/>
    <property type="molecule type" value="Genomic_DNA"/>
</dbReference>
<dbReference type="Pfam" id="PF23086">
    <property type="entry name" value="Tudor_Coilin"/>
    <property type="match status" value="1"/>
</dbReference>
<feature type="region of interest" description="Disordered" evidence="1">
    <location>
        <begin position="607"/>
        <end position="631"/>
    </location>
</feature>
<dbReference type="GO" id="GO:0030619">
    <property type="term" value="F:U1 snRNA binding"/>
    <property type="evidence" value="ECO:0007669"/>
    <property type="project" value="TreeGrafter"/>
</dbReference>
<feature type="compositionally biased region" description="Basic residues" evidence="1">
    <location>
        <begin position="226"/>
        <end position="244"/>
    </location>
</feature>
<feature type="compositionally biased region" description="Acidic residues" evidence="1">
    <location>
        <begin position="143"/>
        <end position="153"/>
    </location>
</feature>
<dbReference type="Proteomes" id="UP000447434">
    <property type="component" value="Chromosome 23"/>
</dbReference>
<dbReference type="InterPro" id="IPR056398">
    <property type="entry name" value="Tudor_Coilin"/>
</dbReference>
<feature type="domain" description="Coilin N-terminal" evidence="2">
    <location>
        <begin position="11"/>
        <end position="230"/>
    </location>
</feature>
<dbReference type="GO" id="GO:0015030">
    <property type="term" value="C:Cajal body"/>
    <property type="evidence" value="ECO:0007669"/>
    <property type="project" value="TreeGrafter"/>
</dbReference>
<feature type="compositionally biased region" description="Basic residues" evidence="1">
    <location>
        <begin position="193"/>
        <end position="202"/>
    </location>
</feature>
<feature type="domain" description="Coilin tudor" evidence="3">
    <location>
        <begin position="471"/>
        <end position="574"/>
    </location>
</feature>
<accession>A0A6A5LQX6</accession>
<keyword evidence="5" id="KW-1185">Reference proteome</keyword>
<evidence type="ECO:0000259" key="3">
    <source>
        <dbReference type="Pfam" id="PF23086"/>
    </source>
</evidence>
<feature type="compositionally biased region" description="Basic residues" evidence="1">
    <location>
        <begin position="326"/>
        <end position="340"/>
    </location>
</feature>
<evidence type="ECO:0000313" key="5">
    <source>
        <dbReference type="Proteomes" id="UP000447434"/>
    </source>
</evidence>
<dbReference type="GO" id="GO:0000387">
    <property type="term" value="P:spliceosomal snRNP assembly"/>
    <property type="evidence" value="ECO:0007669"/>
    <property type="project" value="TreeGrafter"/>
</dbReference>
<dbReference type="PANTHER" id="PTHR15197">
    <property type="entry name" value="COILIN P80"/>
    <property type="match status" value="1"/>
</dbReference>
<dbReference type="GO" id="GO:0030620">
    <property type="term" value="F:U2 snRNA binding"/>
    <property type="evidence" value="ECO:0007669"/>
    <property type="project" value="TreeGrafter"/>
</dbReference>
<dbReference type="InterPro" id="IPR024822">
    <property type="entry name" value="Coilin"/>
</dbReference>
<feature type="compositionally biased region" description="Acidic residues" evidence="1">
    <location>
        <begin position="175"/>
        <end position="185"/>
    </location>
</feature>
<evidence type="ECO:0000259" key="2">
    <source>
        <dbReference type="Pfam" id="PF15862"/>
    </source>
</evidence>
<dbReference type="PANTHER" id="PTHR15197:SF0">
    <property type="entry name" value="COILIN"/>
    <property type="match status" value="1"/>
</dbReference>
<feature type="compositionally biased region" description="Basic and acidic residues" evidence="1">
    <location>
        <begin position="341"/>
        <end position="368"/>
    </location>
</feature>
<gene>
    <name evidence="4" type="ORF">Lalb_Chr23g0277631</name>
</gene>
<sequence length="687" mass="77796">MTAVTAMDTVVRLRVIFEEDNMLSKSKKKEGLNRCWVLLKHKEHCTVSHFSSHLLSTFNLHRTSPNGIVLSMDGFVLPPFESTYIFKDKDIVYVQRKESISTYDNPALLPRAPNGGSINLPKLLEIEGFQGEDGQCQTVLQEDESDQLEEDAVNVESNANSEKRKASKKLKSQEDENDQLEDDAVNVESNVISKKRKASKKLKSQENDSVQLEDDGAVYSESNVNSKKRKTSKKSKSPSKKKIKLSSTEKLAVIPEEEEDNASFDGRIHHRNVVKKDNDKSSKLSSQPKKSSNLDHKQSNNSSGSKGDKTRSLQLQDDDGTETKKMPSRSTRRKKAKRRWLREQKLQQENEKSHPSPVVEKDGQRLPIKENNGVVSDAHQQTDEDSEAEDDIVPVEIRPGHIRFEPLRKDQEVQQNHFPVEMFQWNGTTSKKKGQKWGTERISSHKHDDYEDSIQESPYVHHAEKKHTLNPVDFDKLTPYTSSPKEGDVISYRLIELSASWTPELSSFRVGKILHYDAKSNRIQLEPVSEHPFDFKKKIDEDESSEQFDPSPYGEDGSLEIDYLSLADVRMVKNGKPDSATVNAPSDAWDNLVKATNSSIDEKLVDDRTTVGNSKQKRKGHSPTKDNGKVNAWDELNEALAAKKAKLSKDDGWSHVSSDSRSWSRRAFRCSALGPTMARLRTQNGFK</sequence>
<dbReference type="OrthoDB" id="74813at2759"/>
<dbReference type="Pfam" id="PF15862">
    <property type="entry name" value="Coilin_N"/>
    <property type="match status" value="1"/>
</dbReference>
<dbReference type="AlphaFoldDB" id="A0A6A5LQX6"/>